<dbReference type="Pfam" id="PF08713">
    <property type="entry name" value="DNA_alkylation"/>
    <property type="match status" value="1"/>
</dbReference>
<dbReference type="Proteomes" id="UP000034917">
    <property type="component" value="Unassembled WGS sequence"/>
</dbReference>
<proteinExistence type="predicted"/>
<accession>A0A0G0G667</accession>
<sequence>MKDIVLEIRRVLKDQADEKYKIGATRYFKEQVRFYGLTMPKTGKIAKEYFKKIKHLNKKEIFALCEELFKSGYMEESMIAANWTYWINKLFEEKDFDVFEKCINRYIDNWAECDTLCNHAVAAYIEKFPKYIKRLKAWAKSKNLWMRRASAVTLIVPAARGKFLKDIFQIADILLLDKEDLVQKGYGWMLKSASRMHQKEVFDYVMKNKKVMPRTALRYAIEKMPKELKTKAMAK</sequence>
<dbReference type="PANTHER" id="PTHR34070">
    <property type="entry name" value="ARMADILLO-TYPE FOLD"/>
    <property type="match status" value="1"/>
</dbReference>
<dbReference type="PATRIC" id="fig|1618486.3.peg.636"/>
<dbReference type="CDD" id="cd06561">
    <property type="entry name" value="AlkD_like"/>
    <property type="match status" value="1"/>
</dbReference>
<comment type="caution">
    <text evidence="1">The sequence shown here is derived from an EMBL/GenBank/DDBJ whole genome shotgun (WGS) entry which is preliminary data.</text>
</comment>
<reference evidence="1 2" key="1">
    <citation type="journal article" date="2015" name="Nature">
        <title>rRNA introns, odd ribosomes, and small enigmatic genomes across a large radiation of phyla.</title>
        <authorList>
            <person name="Brown C.T."/>
            <person name="Hug L.A."/>
            <person name="Thomas B.C."/>
            <person name="Sharon I."/>
            <person name="Castelle C.J."/>
            <person name="Singh A."/>
            <person name="Wilkins M.J."/>
            <person name="Williams K.H."/>
            <person name="Banfield J.F."/>
        </authorList>
    </citation>
    <scope>NUCLEOTIDE SEQUENCE [LARGE SCALE GENOMIC DNA]</scope>
</reference>
<protein>
    <recommendedName>
        <fullName evidence="3">DNA alkylation repair protein</fullName>
    </recommendedName>
</protein>
<organism evidence="1 2">
    <name type="scientific">Candidatus Roizmanbacteria bacterium GW2011_GWC2_37_13</name>
    <dbReference type="NCBI Taxonomy" id="1618486"/>
    <lineage>
        <taxon>Bacteria</taxon>
        <taxon>Candidatus Roizmaniibacteriota</taxon>
    </lineage>
</organism>
<dbReference type="AlphaFoldDB" id="A0A0G0G667"/>
<dbReference type="PANTHER" id="PTHR34070:SF1">
    <property type="entry name" value="DNA ALKYLATION REPAIR PROTEIN"/>
    <property type="match status" value="1"/>
</dbReference>
<gene>
    <name evidence="1" type="ORF">US40_C0007G0051</name>
</gene>
<dbReference type="SUPFAM" id="SSF48371">
    <property type="entry name" value="ARM repeat"/>
    <property type="match status" value="1"/>
</dbReference>
<evidence type="ECO:0000313" key="2">
    <source>
        <dbReference type="Proteomes" id="UP000034917"/>
    </source>
</evidence>
<name>A0A0G0G667_9BACT</name>
<evidence type="ECO:0000313" key="1">
    <source>
        <dbReference type="EMBL" id="KKQ25552.1"/>
    </source>
</evidence>
<dbReference type="InterPro" id="IPR016024">
    <property type="entry name" value="ARM-type_fold"/>
</dbReference>
<dbReference type="EMBL" id="LBSV01000007">
    <property type="protein sequence ID" value="KKQ25552.1"/>
    <property type="molecule type" value="Genomic_DNA"/>
</dbReference>
<dbReference type="Gene3D" id="1.25.10.90">
    <property type="match status" value="1"/>
</dbReference>
<dbReference type="InterPro" id="IPR014825">
    <property type="entry name" value="DNA_alkylation"/>
</dbReference>
<evidence type="ECO:0008006" key="3">
    <source>
        <dbReference type="Google" id="ProtNLM"/>
    </source>
</evidence>